<dbReference type="Proteomes" id="UP001158576">
    <property type="component" value="Chromosome XSR"/>
</dbReference>
<accession>A0ABN7S9C5</accession>
<proteinExistence type="inferred from homology"/>
<comment type="similarity">
    <text evidence="1">Belongs to the phospholipase A2 family.</text>
</comment>
<gene>
    <name evidence="3" type="ORF">OKIOD_LOCUS5251</name>
</gene>
<dbReference type="Pfam" id="PF00068">
    <property type="entry name" value="Phospholip_A2_1"/>
    <property type="match status" value="1"/>
</dbReference>
<dbReference type="InterPro" id="IPR016090">
    <property type="entry name" value="PLA2-like_dom"/>
</dbReference>
<reference evidence="3 4" key="1">
    <citation type="submission" date="2021-04" db="EMBL/GenBank/DDBJ databases">
        <authorList>
            <person name="Bliznina A."/>
        </authorList>
    </citation>
    <scope>NUCLEOTIDE SEQUENCE [LARGE SCALE GENOMIC DNA]</scope>
</reference>
<evidence type="ECO:0000256" key="1">
    <source>
        <dbReference type="RuleBase" id="RU003654"/>
    </source>
</evidence>
<dbReference type="EMBL" id="OU015569">
    <property type="protein sequence ID" value="CAG5094593.1"/>
    <property type="molecule type" value="Genomic_DNA"/>
</dbReference>
<organism evidence="3 4">
    <name type="scientific">Oikopleura dioica</name>
    <name type="common">Tunicate</name>
    <dbReference type="NCBI Taxonomy" id="34765"/>
    <lineage>
        <taxon>Eukaryota</taxon>
        <taxon>Metazoa</taxon>
        <taxon>Chordata</taxon>
        <taxon>Tunicata</taxon>
        <taxon>Appendicularia</taxon>
        <taxon>Copelata</taxon>
        <taxon>Oikopleuridae</taxon>
        <taxon>Oikopleura</taxon>
    </lineage>
</organism>
<evidence type="ECO:0000313" key="3">
    <source>
        <dbReference type="EMBL" id="CAG5094593.1"/>
    </source>
</evidence>
<dbReference type="SUPFAM" id="SSF48619">
    <property type="entry name" value="Phospholipase A2, PLA2"/>
    <property type="match status" value="1"/>
</dbReference>
<protein>
    <submittedName>
        <fullName evidence="3">Oidioi.mRNA.OKI2018_I69.XSR.g13693.t1.cds</fullName>
    </submittedName>
</protein>
<dbReference type="InterPro" id="IPR036444">
    <property type="entry name" value="PLipase_A2_dom_sf"/>
</dbReference>
<dbReference type="SMART" id="SM00085">
    <property type="entry name" value="PA2c"/>
    <property type="match status" value="1"/>
</dbReference>
<keyword evidence="4" id="KW-1185">Reference proteome</keyword>
<sequence length="224" mass="25470">MKITLFAIFSVNAQEDSESASSPVVPRFPIIAGSRLSRKFVDFRNMWREYGYTQQQLTSLYGYGCYCLNLGGSPMSGLGELNGSKPMDEIDRTCFHWTRCNRCAAIDYGEQCRAEDKSYNFEIDPVTKEITCKDKKNSCKWAICECDKDQVISMKQFVDQMTPDSPMLAHNGFDTEAQCQKREVSRMESASRKQCCGEFPKRLPFNENLKQCCDGKVKSHGSCI</sequence>
<dbReference type="Gene3D" id="1.20.90.10">
    <property type="entry name" value="Phospholipase A2 domain"/>
    <property type="match status" value="1"/>
</dbReference>
<feature type="domain" description="Phospholipase A2-like central" evidence="2">
    <location>
        <begin position="39"/>
        <end position="180"/>
    </location>
</feature>
<evidence type="ECO:0000259" key="2">
    <source>
        <dbReference type="SMART" id="SM00085"/>
    </source>
</evidence>
<evidence type="ECO:0000313" key="4">
    <source>
        <dbReference type="Proteomes" id="UP001158576"/>
    </source>
</evidence>
<name>A0ABN7S9C5_OIKDI</name>